<dbReference type="Pfam" id="PF00550">
    <property type="entry name" value="PP-binding"/>
    <property type="match status" value="1"/>
</dbReference>
<dbReference type="Proteomes" id="UP000000329">
    <property type="component" value="Chromosome"/>
</dbReference>
<reference evidence="2 3" key="1">
    <citation type="submission" date="2010-04" db="EMBL/GenBank/DDBJ databases">
        <title>The genome of Herbaspirillum seropedicae SmR1, an endophytic, nitrogen-fixing, plant-growth promoting beta-Proteobacteria.</title>
        <authorList>
            <person name="Pedrosa F.O."/>
            <person name="Monteiro R.A."/>
            <person name="Wassem R."/>
            <person name="Cruz L.M."/>
            <person name="Ayub R.A."/>
            <person name="Colauto N.B."/>
            <person name="Fernandez M.A."/>
            <person name="Fungaro M.H.P."/>
            <person name="Grisard E.C."/>
            <person name="Hungria M."/>
            <person name="Madeira H.M.F."/>
            <person name="Nodari R.O."/>
            <person name="Osaku C.A."/>
            <person name="Petzl-Erler M.L."/>
            <person name="Terenzi H."/>
            <person name="Vieira L.G.E."/>
            <person name="Almeida M.I.M."/>
            <person name="Alves L.R."/>
            <person name="Arantes O.M.N."/>
            <person name="Balsanelli E."/>
            <person name="Barcellos F.G."/>
            <person name="Baura V.A."/>
            <person name="Binde D.R."/>
            <person name="Campo R.J."/>
            <person name="Chubatsu L.S."/>
            <person name="Chueire L.M.O."/>
            <person name="Ciferri R.R."/>
            <person name="Correa L.C."/>
            <person name="da Conceicao Silva J.L."/>
            <person name="Dabul A.N.G."/>
            <person name="Dambros B.P."/>
            <person name="Faoro H."/>
            <person name="Favetti A."/>
            <person name="Friedermann G."/>
            <person name="Furlaneto M.C."/>
            <person name="Gasques L.S."/>
            <person name="Gimenes C.C.T."/>
            <person name="Gioppo N.M.R."/>
            <person name="Glienke-Blanco C."/>
            <person name="Godoy L.P."/>
            <person name="Guerra M.P."/>
            <person name="Karp S."/>
            <person name="Kava-Cordeiro V."/>
            <person name="Margarido V.P."/>
            <person name="Mathioni S.M."/>
            <person name="Menck-Soares M.A."/>
            <person name="Murace N.K."/>
            <person name="Nicolas M.F."/>
            <person name="Oliveira C.E.C."/>
            <person name="Pagnan N.A.B."/>
            <person name="Pamphile J.A."/>
            <person name="Patussi E.V."/>
            <person name="Pereira L.F.P."/>
            <person name="Pereira-Ferrari L."/>
            <person name="Pinto F.G.S."/>
            <person name="Precoma C."/>
            <person name="Prioli A.J."/>
            <person name="Prioli S.M.A.P."/>
            <person name="Raittz R.T."/>
            <person name="Ramos H.J.O."/>
            <person name="Ribeiro E.M.S.F."/>
            <person name="Rigo L.U."/>
            <person name="Rocha C.L.M.S.C."/>
            <person name="Rocha S.N."/>
            <person name="Santos K."/>
            <person name="Satori D."/>
            <person name="Silva A.G."/>
            <person name="Simao R.C.G."/>
            <person name="Soares M.A.M."/>
            <person name="Souza E.M."/>
            <person name="Steffens M.B.R."/>
            <person name="Steindel M."/>
            <person name="Tadra-Sfeir M.Z."/>
            <person name="Takahashi E.K."/>
            <person name="Torres R.A."/>
            <person name="Valle J.S."/>
            <person name="Vernal J.I."/>
            <person name="Vilas-Boas L.A."/>
            <person name="Watanabe M.A.E."/>
            <person name="Weiss V.A."/>
            <person name="Yates M.A."/>
            <person name="Souza E.M."/>
        </authorList>
    </citation>
    <scope>NUCLEOTIDE SEQUENCE [LARGE SCALE GENOMIC DNA]</scope>
    <source>
        <strain evidence="2 3">SmR1</strain>
    </source>
</reference>
<evidence type="ECO:0000259" key="1">
    <source>
        <dbReference type="PROSITE" id="PS50075"/>
    </source>
</evidence>
<dbReference type="RefSeq" id="WP_013236135.1">
    <property type="nucleotide sequence ID" value="NC_014323.1"/>
</dbReference>
<dbReference type="KEGG" id="hse:Hsero_4209"/>
<gene>
    <name evidence="2" type="primary">acpP</name>
    <name evidence="2" type="ordered locus">Hsero_4209</name>
</gene>
<dbReference type="PROSITE" id="PS50075">
    <property type="entry name" value="CARRIER"/>
    <property type="match status" value="1"/>
</dbReference>
<accession>D8IUE6</accession>
<dbReference type="EMBL" id="CP002039">
    <property type="protein sequence ID" value="ADJ65678.1"/>
    <property type="molecule type" value="Genomic_DNA"/>
</dbReference>
<dbReference type="SUPFAM" id="SSF47336">
    <property type="entry name" value="ACP-like"/>
    <property type="match status" value="1"/>
</dbReference>
<feature type="domain" description="Carrier" evidence="1">
    <location>
        <begin position="1"/>
        <end position="75"/>
    </location>
</feature>
<dbReference type="InterPro" id="IPR009081">
    <property type="entry name" value="PP-bd_ACP"/>
</dbReference>
<proteinExistence type="predicted"/>
<evidence type="ECO:0000313" key="3">
    <source>
        <dbReference type="Proteomes" id="UP000000329"/>
    </source>
</evidence>
<keyword evidence="3" id="KW-1185">Reference proteome</keyword>
<dbReference type="AlphaFoldDB" id="D8IUE6"/>
<dbReference type="HOGENOM" id="CLU_108696_5_3_4"/>
<evidence type="ECO:0000313" key="2">
    <source>
        <dbReference type="EMBL" id="ADJ65678.1"/>
    </source>
</evidence>
<dbReference type="eggNOG" id="COG0236">
    <property type="taxonomic scope" value="Bacteria"/>
</dbReference>
<dbReference type="InterPro" id="IPR036736">
    <property type="entry name" value="ACP-like_sf"/>
</dbReference>
<name>D8IUE6_HERSS</name>
<dbReference type="STRING" id="757424.Hsero_4209"/>
<protein>
    <submittedName>
        <fullName evidence="2">Acyl carrier protein</fullName>
    </submittedName>
</protein>
<sequence length="75" mass="8400">MVTTETIINIIKESGLAQDISAFDPEKTFKQNGIDSLDVFTVLLTIEEQLNVKFSEQESNEIRSAADIVKLINSR</sequence>
<dbReference type="GeneID" id="29390236"/>
<organism evidence="2 3">
    <name type="scientific">Herbaspirillum seropedicae (strain SmR1)</name>
    <dbReference type="NCBI Taxonomy" id="757424"/>
    <lineage>
        <taxon>Bacteria</taxon>
        <taxon>Pseudomonadati</taxon>
        <taxon>Pseudomonadota</taxon>
        <taxon>Betaproteobacteria</taxon>
        <taxon>Burkholderiales</taxon>
        <taxon>Oxalobacteraceae</taxon>
        <taxon>Herbaspirillum</taxon>
    </lineage>
</organism>
<dbReference type="Gene3D" id="1.10.1200.10">
    <property type="entry name" value="ACP-like"/>
    <property type="match status" value="1"/>
</dbReference>